<feature type="chain" id="PRO_5029833935" description="DUF4625 domain-containing protein" evidence="1">
    <location>
        <begin position="20"/>
        <end position="147"/>
    </location>
</feature>
<name>A0A7K1UCI6_9BACT</name>
<dbReference type="EMBL" id="WRXN01000015">
    <property type="protein sequence ID" value="MVT11705.1"/>
    <property type="molecule type" value="Genomic_DNA"/>
</dbReference>
<dbReference type="RefSeq" id="WP_157309126.1">
    <property type="nucleotide sequence ID" value="NZ_WRXN01000015.1"/>
</dbReference>
<protein>
    <recommendedName>
        <fullName evidence="4">DUF4625 domain-containing protein</fullName>
    </recommendedName>
</protein>
<proteinExistence type="predicted"/>
<dbReference type="AlphaFoldDB" id="A0A7K1UCI6"/>
<evidence type="ECO:0000313" key="3">
    <source>
        <dbReference type="Proteomes" id="UP000461730"/>
    </source>
</evidence>
<organism evidence="2 3">
    <name type="scientific">Chitinophaga tropicalis</name>
    <dbReference type="NCBI Taxonomy" id="2683588"/>
    <lineage>
        <taxon>Bacteria</taxon>
        <taxon>Pseudomonadati</taxon>
        <taxon>Bacteroidota</taxon>
        <taxon>Chitinophagia</taxon>
        <taxon>Chitinophagales</taxon>
        <taxon>Chitinophagaceae</taxon>
        <taxon>Chitinophaga</taxon>
    </lineage>
</organism>
<evidence type="ECO:0000256" key="1">
    <source>
        <dbReference type="SAM" id="SignalP"/>
    </source>
</evidence>
<evidence type="ECO:0008006" key="4">
    <source>
        <dbReference type="Google" id="ProtNLM"/>
    </source>
</evidence>
<dbReference type="PROSITE" id="PS51257">
    <property type="entry name" value="PROKAR_LIPOPROTEIN"/>
    <property type="match status" value="1"/>
</dbReference>
<accession>A0A7K1UCI6</accession>
<feature type="signal peptide" evidence="1">
    <location>
        <begin position="1"/>
        <end position="19"/>
    </location>
</feature>
<comment type="caution">
    <text evidence="2">The sequence shown here is derived from an EMBL/GenBank/DDBJ whole genome shotgun (WGS) entry which is preliminary data.</text>
</comment>
<reference evidence="2 3" key="1">
    <citation type="submission" date="2019-12" db="EMBL/GenBank/DDBJ databases">
        <title>Chitinophaga sp. strain ysch24 (GDMCC 1.1355), whole genome shotgun sequence.</title>
        <authorList>
            <person name="Zhang X."/>
        </authorList>
    </citation>
    <scope>NUCLEOTIDE SEQUENCE [LARGE SCALE GENOMIC DNA]</scope>
    <source>
        <strain evidence="3">ysch24</strain>
    </source>
</reference>
<dbReference type="Proteomes" id="UP000461730">
    <property type="component" value="Unassembled WGS sequence"/>
</dbReference>
<sequence>MKKILFLSLIALTAVTACKKDSIGTKPQVSFVSYSTSRVIASNGMDITFEVRDGDGDIENALNFVAIYDVDPTMDTVFEPRPMPDLGAHAGGNLKAEVVLHLVGTDFPQIAPNPITKDSVHYLVFVQDNAGNSSDTIVTPKIEVLYQ</sequence>
<gene>
    <name evidence="2" type="ORF">GO493_25805</name>
</gene>
<keyword evidence="3" id="KW-1185">Reference proteome</keyword>
<keyword evidence="1" id="KW-0732">Signal</keyword>
<evidence type="ECO:0000313" key="2">
    <source>
        <dbReference type="EMBL" id="MVT11705.1"/>
    </source>
</evidence>